<keyword evidence="4" id="KW-1185">Reference proteome</keyword>
<organism evidence="3">
    <name type="scientific">Solanum lycopersicum</name>
    <name type="common">Tomato</name>
    <name type="synonym">Lycopersicon esculentum</name>
    <dbReference type="NCBI Taxonomy" id="4081"/>
    <lineage>
        <taxon>Eukaryota</taxon>
        <taxon>Viridiplantae</taxon>
        <taxon>Streptophyta</taxon>
        <taxon>Embryophyta</taxon>
        <taxon>Tracheophyta</taxon>
        <taxon>Spermatophyta</taxon>
        <taxon>Magnoliopsida</taxon>
        <taxon>eudicotyledons</taxon>
        <taxon>Gunneridae</taxon>
        <taxon>Pentapetalae</taxon>
        <taxon>asterids</taxon>
        <taxon>lamiids</taxon>
        <taxon>Solanales</taxon>
        <taxon>Solanaceae</taxon>
        <taxon>Solanoideae</taxon>
        <taxon>Solaneae</taxon>
        <taxon>Solanum</taxon>
        <taxon>Solanum subgen. Lycopersicon</taxon>
    </lineage>
</organism>
<dbReference type="OMA" id="CISARLY"/>
<dbReference type="PANTHER" id="PTHR23024">
    <property type="entry name" value="ARYLACETAMIDE DEACETYLASE"/>
    <property type="match status" value="1"/>
</dbReference>
<dbReference type="PANTHER" id="PTHR23024:SF646">
    <property type="entry name" value="ALPHA_BETA HYDROLASE FOLD-3 DOMAIN-CONTAINING PROTEIN"/>
    <property type="match status" value="1"/>
</dbReference>
<dbReference type="AlphaFoldDB" id="A0A3Q7GIX6"/>
<evidence type="ECO:0000313" key="4">
    <source>
        <dbReference type="Proteomes" id="UP000004994"/>
    </source>
</evidence>
<dbReference type="Gene3D" id="3.40.50.1820">
    <property type="entry name" value="alpha/beta hydrolase"/>
    <property type="match status" value="1"/>
</dbReference>
<dbReference type="EnsemblPlants" id="Solyc05g051670.2.1">
    <property type="protein sequence ID" value="Solyc05g051670.2.1"/>
    <property type="gene ID" value="Solyc05g051670.2"/>
</dbReference>
<proteinExistence type="inferred from homology"/>
<reference evidence="3" key="2">
    <citation type="submission" date="2019-01" db="UniProtKB">
        <authorList>
            <consortium name="EnsemblPlants"/>
        </authorList>
    </citation>
    <scope>IDENTIFICATION</scope>
    <source>
        <strain evidence="3">cv. Heinz 1706</strain>
    </source>
</reference>
<dbReference type="PaxDb" id="4081-Solyc05g051670.1.1"/>
<comment type="similarity">
    <text evidence="1">Belongs to the 'GDXG' lipolytic enzyme family.</text>
</comment>
<dbReference type="InParanoid" id="A0A3Q7GIX6"/>
<dbReference type="InterPro" id="IPR029058">
    <property type="entry name" value="AB_hydrolase_fold"/>
</dbReference>
<dbReference type="Pfam" id="PF07859">
    <property type="entry name" value="Abhydrolase_3"/>
    <property type="match status" value="1"/>
</dbReference>
<reference evidence="3" key="1">
    <citation type="journal article" date="2012" name="Nature">
        <title>The tomato genome sequence provides insights into fleshy fruit evolution.</title>
        <authorList>
            <consortium name="Tomato Genome Consortium"/>
        </authorList>
    </citation>
    <scope>NUCLEOTIDE SEQUENCE [LARGE SCALE GENOMIC DNA]</scope>
    <source>
        <strain evidence="3">cv. Heinz 1706</strain>
    </source>
</reference>
<protein>
    <recommendedName>
        <fullName evidence="2">Alpha/beta hydrolase fold-3 domain-containing protein</fullName>
    </recommendedName>
</protein>
<dbReference type="InterPro" id="IPR013094">
    <property type="entry name" value="AB_hydrolase_3"/>
</dbReference>
<dbReference type="SUPFAM" id="SSF53474">
    <property type="entry name" value="alpha/beta-Hydrolases"/>
    <property type="match status" value="1"/>
</dbReference>
<dbReference type="GO" id="GO:0016787">
    <property type="term" value="F:hydrolase activity"/>
    <property type="evidence" value="ECO:0007669"/>
    <property type="project" value="InterPro"/>
</dbReference>
<dbReference type="Proteomes" id="UP000004994">
    <property type="component" value="Chromosome 5"/>
</dbReference>
<dbReference type="Gramene" id="Solyc05g051670.2.1">
    <property type="protein sequence ID" value="Solyc05g051670.2.1"/>
    <property type="gene ID" value="Solyc05g051670.2"/>
</dbReference>
<dbReference type="STRING" id="4081.A0A3Q7GIX6"/>
<evidence type="ECO:0000256" key="1">
    <source>
        <dbReference type="ARBA" id="ARBA00010515"/>
    </source>
</evidence>
<evidence type="ECO:0000259" key="2">
    <source>
        <dbReference type="Pfam" id="PF07859"/>
    </source>
</evidence>
<name>A0A3Q7GIX6_SOLLC</name>
<evidence type="ECO:0000313" key="3">
    <source>
        <dbReference type="EnsemblPlants" id="Solyc05g051670.2.1"/>
    </source>
</evidence>
<sequence>MASSNDNNNDVETDFFPFYRLYKDGRVDVSMNLLVSTVSGRSRDWCISARLYLPKNTAPDQKLPVLLYYHGGGFVLGSAFFKTEHCYLNHLVFESNCIAISVDYRLAPEHDIHTIYQDCWDAIQWVASHSVSDTINRDPWIENHSNFNHVFVGGDSAGGNIVYNMIMRAGREKLIGDLKILGAILGFPLLLIPSIENFDKGLAYKIWHTICPLSEGENDNPMVNPVSTKSPDLSMYVRVLETFRVYGRERRTYPS</sequence>
<feature type="domain" description="Alpha/beta hydrolase fold-3" evidence="2">
    <location>
        <begin position="66"/>
        <end position="235"/>
    </location>
</feature>
<dbReference type="InterPro" id="IPR050466">
    <property type="entry name" value="Carboxylest/Gibb_receptor"/>
</dbReference>
<accession>A0A3Q7GIX6</accession>